<evidence type="ECO:0000256" key="2">
    <source>
        <dbReference type="ARBA" id="ARBA00022448"/>
    </source>
</evidence>
<feature type="domain" description="Na+/H+ antiporter NhaC-like C-terminal" evidence="10">
    <location>
        <begin position="161"/>
        <end position="459"/>
    </location>
</feature>
<dbReference type="GeneID" id="77845627"/>
<dbReference type="STRING" id="45670.SN16_08670"/>
<keyword evidence="2" id="KW-0813">Transport</keyword>
<accession>A0A0C2DK27</accession>
<dbReference type="OrthoDB" id="9762978at2"/>
<sequence>MKEKRDPTLFEALSTIIVLAIIIGIGFGVMGLAIQPLLLLAAAYAGFIAWRVGLSWREMEEGVADLLKTVMPALYILLAVGIIIGTWIYSGTVPYLIYWGLQIIDPTYFLVSAFLLTAIVSVATGTAWGSVGTAGIALIAIAMELDINVGMAAGAIISGGVFGDKMSPLSDTTNLAALVNRVNIYDHIRHMMWTTFPASIIGLIVWFIVGLQIDAGSADAPNVQELLGQLDTAFNFSLVMLLPILVIVIGAFKKYPIVPMMLLSSIVALFIGFLVNGFGFAHGFTSMVDGFNFEMVSHILPEPNENMQSLLNRGGIMSMTTIIVTILCGYAFAGMIEASGCLKVILEAIFSIIKSTAHLISATVLASLVMVFTAGVASVVIIVVGTLMKDAFDEFGLERKNLSRTLEDAGTMVLPFIPWGTSGIYYTTLLDVSISEFLIWAIPCYLCVVFALIYGWTGFGIAKKSRT</sequence>
<dbReference type="Proteomes" id="UP000527860">
    <property type="component" value="Unassembled WGS sequence"/>
</dbReference>
<keyword evidence="6 9" id="KW-1133">Transmembrane helix</keyword>
<feature type="transmembrane region" description="Helical" evidence="9">
    <location>
        <begin position="438"/>
        <end position="462"/>
    </location>
</feature>
<feature type="transmembrane region" description="Helical" evidence="9">
    <location>
        <begin position="310"/>
        <end position="332"/>
    </location>
</feature>
<evidence type="ECO:0000256" key="6">
    <source>
        <dbReference type="ARBA" id="ARBA00022989"/>
    </source>
</evidence>
<feature type="transmembrane region" description="Helical" evidence="9">
    <location>
        <begin position="259"/>
        <end position="281"/>
    </location>
</feature>
<feature type="transmembrane region" description="Helical" evidence="9">
    <location>
        <begin position="368"/>
        <end position="388"/>
    </location>
</feature>
<feature type="transmembrane region" description="Helical" evidence="9">
    <location>
        <begin position="12"/>
        <end position="30"/>
    </location>
</feature>
<keyword evidence="4" id="KW-1003">Cell membrane</keyword>
<dbReference type="EMBL" id="JABEVU030000001">
    <property type="protein sequence ID" value="MDB0580875.1"/>
    <property type="molecule type" value="Genomic_DNA"/>
</dbReference>
<dbReference type="PANTHER" id="PTHR33451:SF3">
    <property type="entry name" value="MALATE-2H(+)_NA(+)-LACTATE ANTIPORTER"/>
    <property type="match status" value="1"/>
</dbReference>
<reference evidence="12" key="2">
    <citation type="submission" date="2020-04" db="EMBL/GenBank/DDBJ databases">
        <authorList>
            <person name="Tanveer F."/>
            <person name="Xie Y."/>
            <person name="Shinwari Z.K."/>
        </authorList>
    </citation>
    <scope>NUCLEOTIDE SEQUENCE</scope>
    <source>
        <strain evidence="12">MOSEL-ME25</strain>
    </source>
</reference>
<dbReference type="Pfam" id="PF03553">
    <property type="entry name" value="Na_H_antiporter"/>
    <property type="match status" value="1"/>
</dbReference>
<dbReference type="EMBL" id="JXII01000007">
    <property type="protein sequence ID" value="KIH70333.1"/>
    <property type="molecule type" value="Genomic_DNA"/>
</dbReference>
<dbReference type="InterPro" id="IPR018461">
    <property type="entry name" value="Na/H_Antiport_NhaC-like_C"/>
</dbReference>
<reference evidence="12" key="3">
    <citation type="submission" date="2022-12" db="EMBL/GenBank/DDBJ databases">
        <title>Genome analysis and biological profiling of marine Salinicoccus roseus MOSEL-ME25.</title>
        <authorList>
            <person name="Mirza F.T."/>
            <person name="Xie Y."/>
            <person name="Shinwari Z.K."/>
        </authorList>
    </citation>
    <scope>NUCLEOTIDE SEQUENCE</scope>
    <source>
        <strain evidence="12">MOSEL-ME25</strain>
    </source>
</reference>
<evidence type="ECO:0000259" key="10">
    <source>
        <dbReference type="Pfam" id="PF03553"/>
    </source>
</evidence>
<dbReference type="NCBIfam" id="TIGR00931">
    <property type="entry name" value="antiport_nhaC"/>
    <property type="match status" value="1"/>
</dbReference>
<dbReference type="PANTHER" id="PTHR33451">
    <property type="entry name" value="MALATE-2H(+)/NA(+)-LACTATE ANTIPORTER"/>
    <property type="match status" value="1"/>
</dbReference>
<reference evidence="11 13" key="1">
    <citation type="submission" date="2015-01" db="EMBL/GenBank/DDBJ databases">
        <title>Genome sequences of high lactate-tolerant strain Salinicoccus roseus W12 with industrial interest.</title>
        <authorList>
            <person name="Wang H."/>
            <person name="Yu B."/>
        </authorList>
    </citation>
    <scope>NUCLEOTIDE SEQUENCE [LARGE SCALE GENOMIC DNA]</scope>
    <source>
        <strain evidence="11 13">W12</strain>
    </source>
</reference>
<evidence type="ECO:0000313" key="13">
    <source>
        <dbReference type="Proteomes" id="UP000031546"/>
    </source>
</evidence>
<keyword evidence="14" id="KW-1185">Reference proteome</keyword>
<keyword evidence="7 9" id="KW-0472">Membrane</keyword>
<dbReference type="GO" id="GO:0015297">
    <property type="term" value="F:antiporter activity"/>
    <property type="evidence" value="ECO:0007669"/>
    <property type="project" value="UniProtKB-KW"/>
</dbReference>
<evidence type="ECO:0000256" key="5">
    <source>
        <dbReference type="ARBA" id="ARBA00022692"/>
    </source>
</evidence>
<protein>
    <submittedName>
        <fullName evidence="12">Na+/H+ antiporter NhaC</fullName>
    </submittedName>
    <submittedName>
        <fullName evidence="11">Sodium:proton antiporter</fullName>
    </submittedName>
</protein>
<organism evidence="11 13">
    <name type="scientific">Salinicoccus roseus</name>
    <dbReference type="NCBI Taxonomy" id="45670"/>
    <lineage>
        <taxon>Bacteria</taxon>
        <taxon>Bacillati</taxon>
        <taxon>Bacillota</taxon>
        <taxon>Bacilli</taxon>
        <taxon>Bacillales</taxon>
        <taxon>Staphylococcaceae</taxon>
        <taxon>Salinicoccus</taxon>
    </lineage>
</organism>
<evidence type="ECO:0000256" key="8">
    <source>
        <dbReference type="ARBA" id="ARBA00038435"/>
    </source>
</evidence>
<evidence type="ECO:0000256" key="7">
    <source>
        <dbReference type="ARBA" id="ARBA00023136"/>
    </source>
</evidence>
<comment type="caution">
    <text evidence="11">The sequence shown here is derived from an EMBL/GenBank/DDBJ whole genome shotgun (WGS) entry which is preliminary data.</text>
</comment>
<comment type="subcellular location">
    <subcellularLocation>
        <location evidence="1">Cell membrane</location>
        <topology evidence="1">Multi-pass membrane protein</topology>
    </subcellularLocation>
</comment>
<proteinExistence type="inferred from homology"/>
<evidence type="ECO:0000256" key="4">
    <source>
        <dbReference type="ARBA" id="ARBA00022475"/>
    </source>
</evidence>
<dbReference type="InterPro" id="IPR052180">
    <property type="entry name" value="NhaC_Na-H+_Antiporter"/>
</dbReference>
<feature type="transmembrane region" description="Helical" evidence="9">
    <location>
        <begin position="74"/>
        <end position="101"/>
    </location>
</feature>
<feature type="transmembrane region" description="Helical" evidence="9">
    <location>
        <begin position="134"/>
        <end position="157"/>
    </location>
</feature>
<evidence type="ECO:0000256" key="1">
    <source>
        <dbReference type="ARBA" id="ARBA00004651"/>
    </source>
</evidence>
<name>A0A0C2DK27_9STAP</name>
<feature type="transmembrane region" description="Helical" evidence="9">
    <location>
        <begin position="108"/>
        <end position="128"/>
    </location>
</feature>
<evidence type="ECO:0000256" key="3">
    <source>
        <dbReference type="ARBA" id="ARBA00022449"/>
    </source>
</evidence>
<keyword evidence="5 9" id="KW-0812">Transmembrane</keyword>
<dbReference type="AlphaFoldDB" id="A0A0C2DK27"/>
<dbReference type="InterPro" id="IPR004770">
    <property type="entry name" value="Na/H_antiport_NhaC"/>
</dbReference>
<dbReference type="Proteomes" id="UP000031546">
    <property type="component" value="Unassembled WGS sequence"/>
</dbReference>
<dbReference type="RefSeq" id="WP_040106239.1">
    <property type="nucleotide sequence ID" value="NZ_JABEVU030000001.1"/>
</dbReference>
<keyword evidence="3" id="KW-0050">Antiport</keyword>
<evidence type="ECO:0000256" key="9">
    <source>
        <dbReference type="SAM" id="Phobius"/>
    </source>
</evidence>
<evidence type="ECO:0000313" key="11">
    <source>
        <dbReference type="EMBL" id="KIH70333.1"/>
    </source>
</evidence>
<comment type="similarity">
    <text evidence="8">Belongs to the NhaC Na(+)/H(+) (TC 2.A.35) antiporter family.</text>
</comment>
<dbReference type="GO" id="GO:0005886">
    <property type="term" value="C:plasma membrane"/>
    <property type="evidence" value="ECO:0007669"/>
    <property type="project" value="UniProtKB-SubCell"/>
</dbReference>
<evidence type="ECO:0000313" key="12">
    <source>
        <dbReference type="EMBL" id="MDB0580875.1"/>
    </source>
</evidence>
<gene>
    <name evidence="12" type="primary">nhaC</name>
    <name evidence="12" type="ORF">F7P68_0010045</name>
    <name evidence="11" type="ORF">SN16_08670</name>
</gene>
<feature type="transmembrane region" description="Helical" evidence="9">
    <location>
        <begin position="233"/>
        <end position="252"/>
    </location>
</feature>
<feature type="transmembrane region" description="Helical" evidence="9">
    <location>
        <begin position="191"/>
        <end position="213"/>
    </location>
</feature>
<evidence type="ECO:0000313" key="14">
    <source>
        <dbReference type="Proteomes" id="UP000527860"/>
    </source>
</evidence>